<evidence type="ECO:0000313" key="2">
    <source>
        <dbReference type="Proteomes" id="UP000030759"/>
    </source>
</evidence>
<sequence length="586" mass="65967">MAAHNYRYLTHGDHSQGGTPLVSRLVQELSKAQKKAPPKQWQAFIKGLSSKGVKGAEIEETEILSWLESQETQGIASVSRTDLLAALSKLIPIIKELDLSRPIWGGYRHKGANEQSYTESLYIWNSEKDCYNDRLAEIRFEIEQLDFDLELLAQDPGRVMRLYQEQQSLKEKSKTAKGHSQSHFSGVIDPDTGDKVSNLIAHARTSVFDDVFFVQEVQSDWAQAGRRERPEPWTSIPKGPFVTSTDLWTGLVFRRLMQRAAQNPNINRFAWIVGSMRNGGKQIMPDKLDDFYKKIIPKLVDKTLAGTGMKTTFVKVKLGDQEFDVPGFELTDKVREKLIEAQPLYSRDILQDEATEMTQEKETALVQSIKEAHEMLGSGVSINLAAKVLDVATGKEVAGRQFGRIIEASLRARNPAQVIPHESWHYAYQHLIGPMDQEAVDRAFADGTYLNSKVRMAMVRDGAAPEAVAQCDDCREAAAHGFALWSQGKMEITVEKELDAEYRGEHLVDRTVGKIFKKVEQAYIGLSKWVKRKVGETQTSQDVRRVEEIFEALKTGVLAQQEQGRKPAPEDAAQDAPVVIRMRQRA</sequence>
<evidence type="ECO:0000313" key="1">
    <source>
        <dbReference type="EMBL" id="ERE50884.1"/>
    </source>
</evidence>
<proteinExistence type="predicted"/>
<gene>
    <name evidence="1" type="ORF">H671_21410</name>
</gene>
<reference evidence="2" key="1">
    <citation type="journal article" date="2013" name="Nat. Biotechnol.">
        <title>Chinese hamster genome sequenced from sorted chromosomes.</title>
        <authorList>
            <person name="Brinkrolf K."/>
            <person name="Rupp O."/>
            <person name="Laux H."/>
            <person name="Kollin F."/>
            <person name="Ernst W."/>
            <person name="Linke B."/>
            <person name="Kofler R."/>
            <person name="Romand S."/>
            <person name="Hesse F."/>
            <person name="Budach W.E."/>
            <person name="Galosy S."/>
            <person name="Muller D."/>
            <person name="Noll T."/>
            <person name="Wienberg J."/>
            <person name="Jostock T."/>
            <person name="Leonard M."/>
            <person name="Grillari J."/>
            <person name="Tauch A."/>
            <person name="Goesmann A."/>
            <person name="Helk B."/>
            <person name="Mott J.E."/>
            <person name="Puhler A."/>
            <person name="Borth N."/>
        </authorList>
    </citation>
    <scope>NUCLEOTIDE SEQUENCE [LARGE SCALE GENOMIC DNA]</scope>
    <source>
        <strain evidence="2">17A/GY</strain>
    </source>
</reference>
<name>A0A061HTI2_CRIGR</name>
<accession>A0A061HTI2</accession>
<organism evidence="1 2">
    <name type="scientific">Cricetulus griseus</name>
    <name type="common">Chinese hamster</name>
    <name type="synonym">Cricetulus barabensis griseus</name>
    <dbReference type="NCBI Taxonomy" id="10029"/>
    <lineage>
        <taxon>Eukaryota</taxon>
        <taxon>Metazoa</taxon>
        <taxon>Chordata</taxon>
        <taxon>Craniata</taxon>
        <taxon>Vertebrata</taxon>
        <taxon>Euteleostomi</taxon>
        <taxon>Mammalia</taxon>
        <taxon>Eutheria</taxon>
        <taxon>Euarchontoglires</taxon>
        <taxon>Glires</taxon>
        <taxon>Rodentia</taxon>
        <taxon>Myomorpha</taxon>
        <taxon>Muroidea</taxon>
        <taxon>Cricetidae</taxon>
        <taxon>Cricetinae</taxon>
        <taxon>Cricetulus</taxon>
    </lineage>
</organism>
<dbReference type="EMBL" id="KE688737">
    <property type="protein sequence ID" value="ERE50884.1"/>
    <property type="molecule type" value="Genomic_DNA"/>
</dbReference>
<dbReference type="Proteomes" id="UP000030759">
    <property type="component" value="Unassembled WGS sequence"/>
</dbReference>
<protein>
    <submittedName>
        <fullName evidence="1">Uncharacterized protein</fullName>
    </submittedName>
</protein>
<dbReference type="AlphaFoldDB" id="A0A061HTI2"/>